<dbReference type="EMBL" id="JANAWD010000069">
    <property type="protein sequence ID" value="KAJ3488316.1"/>
    <property type="molecule type" value="Genomic_DNA"/>
</dbReference>
<protein>
    <submittedName>
        <fullName evidence="1">Uncharacterized protein</fullName>
    </submittedName>
</protein>
<evidence type="ECO:0000313" key="1">
    <source>
        <dbReference type="EMBL" id="KAJ3488316.1"/>
    </source>
</evidence>
<reference evidence="1" key="1">
    <citation type="submission" date="2022-07" db="EMBL/GenBank/DDBJ databases">
        <title>Genome Sequence of Physisporinus lineatus.</title>
        <authorList>
            <person name="Buettner E."/>
        </authorList>
    </citation>
    <scope>NUCLEOTIDE SEQUENCE</scope>
    <source>
        <strain evidence="1">VT162</strain>
    </source>
</reference>
<dbReference type="Proteomes" id="UP001212997">
    <property type="component" value="Unassembled WGS sequence"/>
</dbReference>
<dbReference type="AlphaFoldDB" id="A0AAD5V7D9"/>
<keyword evidence="2" id="KW-1185">Reference proteome</keyword>
<comment type="caution">
    <text evidence="1">The sequence shown here is derived from an EMBL/GenBank/DDBJ whole genome shotgun (WGS) entry which is preliminary data.</text>
</comment>
<dbReference type="SUPFAM" id="SSF52047">
    <property type="entry name" value="RNI-like"/>
    <property type="match status" value="1"/>
</dbReference>
<dbReference type="InterPro" id="IPR032675">
    <property type="entry name" value="LRR_dom_sf"/>
</dbReference>
<gene>
    <name evidence="1" type="ORF">NLI96_g2927</name>
</gene>
<dbReference type="Gene3D" id="3.80.10.10">
    <property type="entry name" value="Ribonuclease Inhibitor"/>
    <property type="match status" value="1"/>
</dbReference>
<organism evidence="1 2">
    <name type="scientific">Meripilus lineatus</name>
    <dbReference type="NCBI Taxonomy" id="2056292"/>
    <lineage>
        <taxon>Eukaryota</taxon>
        <taxon>Fungi</taxon>
        <taxon>Dikarya</taxon>
        <taxon>Basidiomycota</taxon>
        <taxon>Agaricomycotina</taxon>
        <taxon>Agaricomycetes</taxon>
        <taxon>Polyporales</taxon>
        <taxon>Meripilaceae</taxon>
        <taxon>Meripilus</taxon>
    </lineage>
</organism>
<name>A0AAD5V7D9_9APHY</name>
<proteinExistence type="predicted"/>
<evidence type="ECO:0000313" key="2">
    <source>
        <dbReference type="Proteomes" id="UP001212997"/>
    </source>
</evidence>
<accession>A0AAD5V7D9</accession>
<sequence>MSLSPRTSLHESLHDQPLEIMNFGNGDYVCLATGFVDSSTTSSFRSGIPKLDTDAIAEIMKHIKGPQELSFLMRTCHVIYAIGVFPLLQLPIYIRTNSSLVSFRNFLFADPCGSTRRFEIIRSLNIHLPQLEVEGASSLAEILARSSNLRKITISNSNHFFDLSPDANQVLANLTRLIKVTLKFVELKAISWLQQTKSPLSELNIIMPGQDDKDLFPVFSRFSNSLTKLDISDVRLTKFNAKFVYLRDLKIHTQHPISAVLIAHAFPNLESLDITIDNGVGDVVHQHAVNSADLSSSGLSFPSLQCLKGSPEDLFSAGIEPRAKIFRIDDLGDWNIEWFFKLLRRVQPSTLGLPINTGSFEDISLVAFLESLFKEHLPTQRLCLFLHFGDEKNKVVKKFINAFPNTIKGTSFKSLYLGITHDEWKSCLQTVDVVTLIAKISIMSPDTQMITVRLRPGCKTSISVNKEYRRTGKTFRDLREELQKRSSFLADNTAS</sequence>